<dbReference type="AlphaFoldDB" id="A0A5E7Z7I6"/>
<organism evidence="1 2">
    <name type="scientific">Sphingomonas aurantiaca</name>
    <dbReference type="NCBI Taxonomy" id="185949"/>
    <lineage>
        <taxon>Bacteria</taxon>
        <taxon>Pseudomonadati</taxon>
        <taxon>Pseudomonadota</taxon>
        <taxon>Alphaproteobacteria</taxon>
        <taxon>Sphingomonadales</taxon>
        <taxon>Sphingomonadaceae</taxon>
        <taxon>Sphingomonas</taxon>
    </lineage>
</organism>
<dbReference type="Proteomes" id="UP000326857">
    <property type="component" value="Unassembled WGS sequence"/>
</dbReference>
<reference evidence="1 2" key="1">
    <citation type="submission" date="2019-09" db="EMBL/GenBank/DDBJ databases">
        <authorList>
            <person name="Dittami M. S."/>
        </authorList>
    </citation>
    <scope>NUCLEOTIDE SEQUENCE [LARGE SCALE GENOMIC DNA]</scope>
    <source>
        <strain evidence="1">SPHINGO391</strain>
    </source>
</reference>
<dbReference type="EMBL" id="CABVLI010000039">
    <property type="protein sequence ID" value="VVT13286.1"/>
    <property type="molecule type" value="Genomic_DNA"/>
</dbReference>
<proteinExistence type="predicted"/>
<accession>A0A5E7Z7I6</accession>
<name>A0A5E7Z7I6_9SPHN</name>
<sequence length="55" mass="5417">MAERRSGAGGVGAVGAVRPVGLANAAGQPEAGRAVGMAQIDRILTNRMGIVASEV</sequence>
<gene>
    <name evidence="1" type="ORF">SPHINGO391_440094</name>
</gene>
<evidence type="ECO:0000313" key="1">
    <source>
        <dbReference type="EMBL" id="VVT13286.1"/>
    </source>
</evidence>
<evidence type="ECO:0000313" key="2">
    <source>
        <dbReference type="Proteomes" id="UP000326857"/>
    </source>
</evidence>
<protein>
    <submittedName>
        <fullName evidence="1">Uncharacterized protein</fullName>
    </submittedName>
</protein>